<dbReference type="EMBL" id="CP001824">
    <property type="protein sequence ID" value="ACZ40588.1"/>
    <property type="molecule type" value="Genomic_DNA"/>
</dbReference>
<dbReference type="eggNOG" id="ENOG50307IZ">
    <property type="taxonomic scope" value="Bacteria"/>
</dbReference>
<dbReference type="InterPro" id="IPR043714">
    <property type="entry name" value="DUF5655"/>
</dbReference>
<dbReference type="Proteomes" id="UP000002027">
    <property type="component" value="Chromosome 2"/>
</dbReference>
<reference evidence="3" key="1">
    <citation type="submission" date="2009-11" db="EMBL/GenBank/DDBJ databases">
        <title>The complete chromosome 2 of Sphaerobacter thermophilus DSM 20745.</title>
        <authorList>
            <person name="Lucas S."/>
            <person name="Copeland A."/>
            <person name="Lapidus A."/>
            <person name="Glavina del Rio T."/>
            <person name="Dalin E."/>
            <person name="Tice H."/>
            <person name="Bruce D."/>
            <person name="Goodwin L."/>
            <person name="Pitluck S."/>
            <person name="Kyrpides N."/>
            <person name="Mavromatis K."/>
            <person name="Ivanova N."/>
            <person name="Mikhailova N."/>
            <person name="LaButti K.M."/>
            <person name="Clum A."/>
            <person name="Sun H.I."/>
            <person name="Brettin T."/>
            <person name="Detter J.C."/>
            <person name="Han C."/>
            <person name="Larimer F."/>
            <person name="Land M."/>
            <person name="Hauser L."/>
            <person name="Markowitz V."/>
            <person name="Cheng J.F."/>
            <person name="Hugenholtz P."/>
            <person name="Woyke T."/>
            <person name="Wu D."/>
            <person name="Steenblock K."/>
            <person name="Schneider S."/>
            <person name="Pukall R."/>
            <person name="Goeker M."/>
            <person name="Klenk H.P."/>
            <person name="Eisen J.A."/>
        </authorList>
    </citation>
    <scope>NUCLEOTIDE SEQUENCE [LARGE SCALE GENOMIC DNA]</scope>
    <source>
        <strain evidence="3">ATCC 49802 / DSM 20745 / S 6022</strain>
    </source>
</reference>
<dbReference type="RefSeq" id="WP_012873623.1">
    <property type="nucleotide sequence ID" value="NC_013524.1"/>
</dbReference>
<dbReference type="AlphaFoldDB" id="D1C9U5"/>
<dbReference type="InParanoid" id="D1C9U5"/>
<gene>
    <name evidence="2" type="ordered locus">Sthe_3188</name>
</gene>
<sequence length="192" mass="21499">MSIPGARDWREMTAWMAELLKRRTGDDVETWNARVRESGAHDEASLRAWLTEQGVTGYAQTLLVMERFGYPDFFLATADDLIAAHYADRPALRPILDAVLVRAGQLGEVKVQARKTFVALVTPRRTFAVVQPTTRRRVDLGLRLADPPLGGRLRAASSMGNGAMTARIGLESVEEVDDEVDEWLRRAYEENT</sequence>
<evidence type="ECO:0000313" key="3">
    <source>
        <dbReference type="Proteomes" id="UP000002027"/>
    </source>
</evidence>
<dbReference type="STRING" id="479434.Sthe_3188"/>
<organism evidence="2 3">
    <name type="scientific">Sphaerobacter thermophilus (strain ATCC 49802 / DSM 20745 / KCCM 41009 / NCIMB 13125 / S 6022)</name>
    <dbReference type="NCBI Taxonomy" id="479434"/>
    <lineage>
        <taxon>Bacteria</taxon>
        <taxon>Pseudomonadati</taxon>
        <taxon>Thermomicrobiota</taxon>
        <taxon>Thermomicrobia</taxon>
        <taxon>Sphaerobacterales</taxon>
        <taxon>Sphaerobacterineae</taxon>
        <taxon>Sphaerobacteraceae</taxon>
        <taxon>Sphaerobacter</taxon>
    </lineage>
</organism>
<protein>
    <recommendedName>
        <fullName evidence="1">DUF5655 domain-containing protein</fullName>
    </recommendedName>
</protein>
<evidence type="ECO:0000313" key="2">
    <source>
        <dbReference type="EMBL" id="ACZ40588.1"/>
    </source>
</evidence>
<evidence type="ECO:0000259" key="1">
    <source>
        <dbReference type="Pfam" id="PF18899"/>
    </source>
</evidence>
<feature type="domain" description="DUF5655" evidence="1">
    <location>
        <begin position="83"/>
        <end position="189"/>
    </location>
</feature>
<proteinExistence type="predicted"/>
<dbReference type="Pfam" id="PF18899">
    <property type="entry name" value="DUF5655"/>
    <property type="match status" value="1"/>
</dbReference>
<accession>D1C9U5</accession>
<dbReference type="HOGENOM" id="CLU_101670_0_0_0"/>
<dbReference type="KEGG" id="sti:Sthe_3188"/>
<name>D1C9U5_SPHTD</name>
<keyword evidence="3" id="KW-1185">Reference proteome</keyword>
<reference evidence="2 3" key="2">
    <citation type="journal article" date="2010" name="Stand. Genomic Sci.">
        <title>Complete genome sequence of Desulfohalobium retbaense type strain (HR(100)).</title>
        <authorList>
            <person name="Spring S."/>
            <person name="Nolan M."/>
            <person name="Lapidus A."/>
            <person name="Glavina Del Rio T."/>
            <person name="Copeland A."/>
            <person name="Tice H."/>
            <person name="Cheng J.F."/>
            <person name="Lucas S."/>
            <person name="Land M."/>
            <person name="Chen F."/>
            <person name="Bruce D."/>
            <person name="Goodwin L."/>
            <person name="Pitluck S."/>
            <person name="Ivanova N."/>
            <person name="Mavromatis K."/>
            <person name="Mikhailova N."/>
            <person name="Pati A."/>
            <person name="Chen A."/>
            <person name="Palaniappan K."/>
            <person name="Hauser L."/>
            <person name="Chang Y.J."/>
            <person name="Jeffries C.D."/>
            <person name="Munk C."/>
            <person name="Kiss H."/>
            <person name="Chain P."/>
            <person name="Han C."/>
            <person name="Brettin T."/>
            <person name="Detter J.C."/>
            <person name="Schuler E."/>
            <person name="Goker M."/>
            <person name="Rohde M."/>
            <person name="Bristow J."/>
            <person name="Eisen J.A."/>
            <person name="Markowitz V."/>
            <person name="Hugenholtz P."/>
            <person name="Kyrpides N.C."/>
            <person name="Klenk H.P."/>
        </authorList>
    </citation>
    <scope>NUCLEOTIDE SEQUENCE [LARGE SCALE GENOMIC DNA]</scope>
    <source>
        <strain evidence="3">ATCC 49802 / DSM 20745 / S 6022</strain>
    </source>
</reference>